<dbReference type="OrthoDB" id="9780018at2"/>
<feature type="domain" description="SbsA Ig-like" evidence="2">
    <location>
        <begin position="189"/>
        <end position="293"/>
    </location>
</feature>
<organism evidence="3 4">
    <name type="scientific">Domibacillus antri</name>
    <dbReference type="NCBI Taxonomy" id="1714264"/>
    <lineage>
        <taxon>Bacteria</taxon>
        <taxon>Bacillati</taxon>
        <taxon>Bacillota</taxon>
        <taxon>Bacilli</taxon>
        <taxon>Bacillales</taxon>
        <taxon>Bacillaceae</taxon>
        <taxon>Domibacillus</taxon>
    </lineage>
</organism>
<evidence type="ECO:0000259" key="2">
    <source>
        <dbReference type="Pfam" id="PF13205"/>
    </source>
</evidence>
<dbReference type="InterPro" id="IPR014755">
    <property type="entry name" value="Cu-Rt/internalin_Ig-like"/>
</dbReference>
<reference evidence="3 4" key="1">
    <citation type="submission" date="2016-12" db="EMBL/GenBank/DDBJ databases">
        <title>Domibacillus antri genome sequencing.</title>
        <authorList>
            <person name="Verma A."/>
            <person name="Krishnamurthi S."/>
        </authorList>
    </citation>
    <scope>NUCLEOTIDE SEQUENCE [LARGE SCALE GENOMIC DNA]</scope>
    <source>
        <strain evidence="3 4">XD80</strain>
    </source>
</reference>
<dbReference type="InterPro" id="IPR032812">
    <property type="entry name" value="SbsA_Ig"/>
</dbReference>
<evidence type="ECO:0000313" key="4">
    <source>
        <dbReference type="Proteomes" id="UP000185568"/>
    </source>
</evidence>
<keyword evidence="1" id="KW-0732">Signal</keyword>
<keyword evidence="4" id="KW-1185">Reference proteome</keyword>
<dbReference type="Pfam" id="PF13205">
    <property type="entry name" value="Big_5"/>
    <property type="match status" value="1"/>
</dbReference>
<dbReference type="STRING" id="1714264.BTO30_12470"/>
<gene>
    <name evidence="3" type="ORF">BTO30_12470</name>
</gene>
<protein>
    <recommendedName>
        <fullName evidence="2">SbsA Ig-like domain-containing protein</fullName>
    </recommendedName>
</protein>
<proteinExistence type="predicted"/>
<dbReference type="NCBIfam" id="TIGR01603">
    <property type="entry name" value="maj_tail_phi13"/>
    <property type="match status" value="1"/>
</dbReference>
<dbReference type="EMBL" id="MSDU01000028">
    <property type="protein sequence ID" value="OLN21906.1"/>
    <property type="molecule type" value="Genomic_DNA"/>
</dbReference>
<comment type="caution">
    <text evidence="3">The sequence shown here is derived from an EMBL/GenBank/DDBJ whole genome shotgun (WGS) entry which is preliminary data.</text>
</comment>
<accession>A0A1Q8Q3H4</accession>
<sequence length="294" mass="31212">MENKVTFGLENVHYAPYTENTGVITYDTPIALPGGIELSLEPRGDMVEFYADNMLFYSASNNQGYDGTLSLANIPAQFAIDALGEEKDEVNGVLNEIATAKGKPFALMFEFDGDAKATRHVLYNCTANRPTVASTTKTNTAEPNANELTFVSSPISIDGKMMVKTKTTSTTPLAVYDAWYTSVFNSISDTVPPTVTVSPADGATAVAVDANIVWTFSEAIRQADVTGANFFVTDNTGVEVAGALTVSTDQTIVTFNPTASLTALTAYTAIATKNIKDLAGNSLAQNSVTNFTTA</sequence>
<evidence type="ECO:0000313" key="3">
    <source>
        <dbReference type="EMBL" id="OLN21906.1"/>
    </source>
</evidence>
<name>A0A1Q8Q3H4_9BACI</name>
<dbReference type="InterPro" id="IPR006490">
    <property type="entry name" value="Maj_tail_phi13"/>
</dbReference>
<dbReference type="AlphaFoldDB" id="A0A1Q8Q3H4"/>
<evidence type="ECO:0000256" key="1">
    <source>
        <dbReference type="ARBA" id="ARBA00022729"/>
    </source>
</evidence>
<dbReference type="Proteomes" id="UP000185568">
    <property type="component" value="Unassembled WGS sequence"/>
</dbReference>
<dbReference type="Gene3D" id="2.60.40.1220">
    <property type="match status" value="1"/>
</dbReference>